<keyword evidence="4" id="KW-1185">Reference proteome</keyword>
<sequence length="164" mass="18673">MNLDPADIRIDTFRKPGASAWVASVETCVRITHIPTGVFVERCDLRSAHANKSAAMADLRKKLDEMPKAKPRIYWTYYPKSRRGYWRVSAMPKPWKPEDAPAWDKAQEFARRLNDAITSKIEQELARLPVVDTVEQLKDLPPGSYIVSGEAAAELARQFAKRFD</sequence>
<dbReference type="Proteomes" id="UP001210892">
    <property type="component" value="Segment"/>
</dbReference>
<dbReference type="RefSeq" id="YP_010598018.1">
    <property type="nucleotide sequence ID" value="NC_069752.1"/>
</dbReference>
<dbReference type="EMBL" id="OP712474">
    <property type="protein sequence ID" value="WBF76969.1"/>
    <property type="molecule type" value="Genomic_DNA"/>
</dbReference>
<accession>A0AAE9VWF0</accession>
<proteinExistence type="inferred from homology"/>
<dbReference type="PANTHER" id="PTHR43116">
    <property type="entry name" value="PEPTIDE CHAIN RELEASE FACTOR 2"/>
    <property type="match status" value="1"/>
</dbReference>
<evidence type="ECO:0000256" key="1">
    <source>
        <dbReference type="ARBA" id="ARBA00010835"/>
    </source>
</evidence>
<dbReference type="Pfam" id="PF00472">
    <property type="entry name" value="RF-1"/>
    <property type="match status" value="1"/>
</dbReference>
<dbReference type="KEGG" id="vg:77609687"/>
<dbReference type="InterPro" id="IPR045853">
    <property type="entry name" value="Pep_chain_release_fac_I_sf"/>
</dbReference>
<evidence type="ECO:0000259" key="2">
    <source>
        <dbReference type="Pfam" id="PF00472"/>
    </source>
</evidence>
<comment type="similarity">
    <text evidence="1">Belongs to the prokaryotic/mitochondrial release factor family.</text>
</comment>
<dbReference type="GeneID" id="77609687"/>
<evidence type="ECO:0000313" key="3">
    <source>
        <dbReference type="EMBL" id="WBF76969.1"/>
    </source>
</evidence>
<dbReference type="Gene3D" id="3.30.160.20">
    <property type="match status" value="1"/>
</dbReference>
<dbReference type="PANTHER" id="PTHR43116:SF3">
    <property type="entry name" value="CLASS I PEPTIDE CHAIN RELEASE FACTOR"/>
    <property type="match status" value="1"/>
</dbReference>
<reference evidence="3 4" key="1">
    <citation type="submission" date="2022-10" db="EMBL/GenBank/DDBJ databases">
        <authorList>
            <person name="Li J.H."/>
            <person name="Ding Y.F."/>
            <person name="Wei Y.L."/>
        </authorList>
    </citation>
    <scope>NUCLEOTIDE SEQUENCE [LARGE SCALE GENOMIC DNA]</scope>
</reference>
<protein>
    <submittedName>
        <fullName evidence="3">Peptide chain release factor 1</fullName>
    </submittedName>
</protein>
<dbReference type="InterPro" id="IPR000352">
    <property type="entry name" value="Pep_chain_release_fac_I"/>
</dbReference>
<dbReference type="SUPFAM" id="SSF75620">
    <property type="entry name" value="Release factor"/>
    <property type="match status" value="1"/>
</dbReference>
<gene>
    <name evidence="3" type="primary">prfA</name>
    <name evidence="3" type="ORF">PSV3_00267</name>
</gene>
<feature type="domain" description="Prokaryotic-type class I peptide chain release factors" evidence="2">
    <location>
        <begin position="2"/>
        <end position="66"/>
    </location>
</feature>
<evidence type="ECO:0000313" key="4">
    <source>
        <dbReference type="Proteomes" id="UP001210892"/>
    </source>
</evidence>
<name>A0AAE9VWF0_9CAUD</name>
<organism evidence="3 4">
    <name type="scientific">Pseudomonas phage PSV3</name>
    <dbReference type="NCBI Taxonomy" id="3003632"/>
    <lineage>
        <taxon>Viruses</taxon>
        <taxon>Duplodnaviria</taxon>
        <taxon>Heunggongvirae</taxon>
        <taxon>Uroviricota</taxon>
        <taxon>Caudoviricetes</taxon>
        <taxon>Jondennisvirinae</taxon>
        <taxon>Septimatrevirus</taxon>
    </lineage>
</organism>